<evidence type="ECO:0000313" key="1">
    <source>
        <dbReference type="EMBL" id="KAK8754180.1"/>
    </source>
</evidence>
<sequence>MLLCFNHLSPIHYYPFAIHGKFSTHLLPTSSHPFAIHGKLSTHLLPNVSSVNSPTNISNFQKFTPTTLFLPSLPVFFLTLQESQPLNTRTRKLSFNYNSLFSPYLNYCYQAETTPK</sequence>
<evidence type="ECO:0000313" key="2">
    <source>
        <dbReference type="Proteomes" id="UP001445076"/>
    </source>
</evidence>
<reference evidence="1" key="2">
    <citation type="submission" date="2024-01" db="EMBL/GenBank/DDBJ databases">
        <authorList>
            <person name="He J."/>
            <person name="Wang M."/>
            <person name="Zheng J."/>
            <person name="Liu Z."/>
        </authorList>
    </citation>
    <scope>NUCLEOTIDE SEQUENCE</scope>
    <source>
        <strain evidence="1">ZL_2023a</strain>
        <tissue evidence="1">Muscle</tissue>
    </source>
</reference>
<reference evidence="1 2" key="1">
    <citation type="journal article" date="2024" name="BMC Genomics">
        <title>Genome assembly of redclaw crayfish (Cherax quadricarinatus) provides insights into its immune adaptation and hypoxia tolerance.</title>
        <authorList>
            <person name="Liu Z."/>
            <person name="Zheng J."/>
            <person name="Li H."/>
            <person name="Fang K."/>
            <person name="Wang S."/>
            <person name="He J."/>
            <person name="Zhou D."/>
            <person name="Weng S."/>
            <person name="Chi M."/>
            <person name="Gu Z."/>
            <person name="He J."/>
            <person name="Li F."/>
            <person name="Wang M."/>
        </authorList>
    </citation>
    <scope>NUCLEOTIDE SEQUENCE [LARGE SCALE GENOMIC DNA]</scope>
    <source>
        <strain evidence="1">ZL_2023a</strain>
    </source>
</reference>
<organism evidence="1 2">
    <name type="scientific">Cherax quadricarinatus</name>
    <name type="common">Australian red claw crayfish</name>
    <dbReference type="NCBI Taxonomy" id="27406"/>
    <lineage>
        <taxon>Eukaryota</taxon>
        <taxon>Metazoa</taxon>
        <taxon>Ecdysozoa</taxon>
        <taxon>Arthropoda</taxon>
        <taxon>Crustacea</taxon>
        <taxon>Multicrustacea</taxon>
        <taxon>Malacostraca</taxon>
        <taxon>Eumalacostraca</taxon>
        <taxon>Eucarida</taxon>
        <taxon>Decapoda</taxon>
        <taxon>Pleocyemata</taxon>
        <taxon>Astacidea</taxon>
        <taxon>Parastacoidea</taxon>
        <taxon>Parastacidae</taxon>
        <taxon>Cherax</taxon>
    </lineage>
</organism>
<dbReference type="EMBL" id="JARKIK010000001">
    <property type="protein sequence ID" value="KAK8754185.1"/>
    <property type="molecule type" value="Genomic_DNA"/>
</dbReference>
<dbReference type="EMBL" id="JARKIK010000001">
    <property type="protein sequence ID" value="KAK8754184.1"/>
    <property type="molecule type" value="Genomic_DNA"/>
</dbReference>
<protein>
    <submittedName>
        <fullName evidence="1">Uncharacterized protein</fullName>
    </submittedName>
</protein>
<comment type="caution">
    <text evidence="1">The sequence shown here is derived from an EMBL/GenBank/DDBJ whole genome shotgun (WGS) entry which is preliminary data.</text>
</comment>
<keyword evidence="2" id="KW-1185">Reference proteome</keyword>
<name>A0AAW0YRU9_CHEQU</name>
<dbReference type="AlphaFoldDB" id="A0AAW0YRU9"/>
<dbReference type="EMBL" id="JARKIK010000001">
    <property type="protein sequence ID" value="KAK8754180.1"/>
    <property type="molecule type" value="Genomic_DNA"/>
</dbReference>
<dbReference type="Proteomes" id="UP001445076">
    <property type="component" value="Unassembled WGS sequence"/>
</dbReference>
<gene>
    <name evidence="1" type="ORF">OTU49_014738</name>
</gene>
<dbReference type="EMBL" id="JARKIK010000001">
    <property type="protein sequence ID" value="KAK8754181.1"/>
    <property type="molecule type" value="Genomic_DNA"/>
</dbReference>
<proteinExistence type="predicted"/>
<accession>A0AAW0YRU9</accession>